<name>A0A8X6U239_NEPPI</name>
<reference evidence="2" key="1">
    <citation type="submission" date="2020-08" db="EMBL/GenBank/DDBJ databases">
        <title>Multicomponent nature underlies the extraordinary mechanical properties of spider dragline silk.</title>
        <authorList>
            <person name="Kono N."/>
            <person name="Nakamura H."/>
            <person name="Mori M."/>
            <person name="Yoshida Y."/>
            <person name="Ohtoshi R."/>
            <person name="Malay A.D."/>
            <person name="Moran D.A.P."/>
            <person name="Tomita M."/>
            <person name="Numata K."/>
            <person name="Arakawa K."/>
        </authorList>
    </citation>
    <scope>NUCLEOTIDE SEQUENCE</scope>
</reference>
<dbReference type="EMBL" id="BMAW01069781">
    <property type="protein sequence ID" value="GFT70566.1"/>
    <property type="molecule type" value="Genomic_DNA"/>
</dbReference>
<dbReference type="Proteomes" id="UP000887013">
    <property type="component" value="Unassembled WGS sequence"/>
</dbReference>
<protein>
    <submittedName>
        <fullName evidence="2">Uncharacterized protein</fullName>
    </submittedName>
</protein>
<proteinExistence type="predicted"/>
<dbReference type="EMBL" id="BMAW01044064">
    <property type="protein sequence ID" value="GFS42593.1"/>
    <property type="molecule type" value="Genomic_DNA"/>
</dbReference>
<accession>A0A8X6U239</accession>
<dbReference type="AlphaFoldDB" id="A0A8X6U239"/>
<gene>
    <name evidence="1" type="ORF">NPIL_196811</name>
    <name evidence="2" type="ORF">NPIL_42091</name>
</gene>
<evidence type="ECO:0000313" key="3">
    <source>
        <dbReference type="Proteomes" id="UP000887013"/>
    </source>
</evidence>
<sequence>MSASEDNSTSFSLSRRSNAHKFTVSKNGLLIHKLPLHGSWFVENNGRRERDRISDSFLFGRNKLTTLPVYLSLAALNSFESGSSGVIHFKNC</sequence>
<evidence type="ECO:0000313" key="1">
    <source>
        <dbReference type="EMBL" id="GFS42593.1"/>
    </source>
</evidence>
<comment type="caution">
    <text evidence="2">The sequence shown here is derived from an EMBL/GenBank/DDBJ whole genome shotgun (WGS) entry which is preliminary data.</text>
</comment>
<organism evidence="2 3">
    <name type="scientific">Nephila pilipes</name>
    <name type="common">Giant wood spider</name>
    <name type="synonym">Nephila maculata</name>
    <dbReference type="NCBI Taxonomy" id="299642"/>
    <lineage>
        <taxon>Eukaryota</taxon>
        <taxon>Metazoa</taxon>
        <taxon>Ecdysozoa</taxon>
        <taxon>Arthropoda</taxon>
        <taxon>Chelicerata</taxon>
        <taxon>Arachnida</taxon>
        <taxon>Araneae</taxon>
        <taxon>Araneomorphae</taxon>
        <taxon>Entelegynae</taxon>
        <taxon>Araneoidea</taxon>
        <taxon>Nephilidae</taxon>
        <taxon>Nephila</taxon>
    </lineage>
</organism>
<keyword evidence="3" id="KW-1185">Reference proteome</keyword>
<evidence type="ECO:0000313" key="2">
    <source>
        <dbReference type="EMBL" id="GFT70566.1"/>
    </source>
</evidence>